<organism evidence="1 2">
    <name type="scientific">Zarea fungicola</name>
    <dbReference type="NCBI Taxonomy" id="93591"/>
    <lineage>
        <taxon>Eukaryota</taxon>
        <taxon>Fungi</taxon>
        <taxon>Dikarya</taxon>
        <taxon>Ascomycota</taxon>
        <taxon>Pezizomycotina</taxon>
        <taxon>Sordariomycetes</taxon>
        <taxon>Hypocreomycetidae</taxon>
        <taxon>Hypocreales</taxon>
        <taxon>Cordycipitaceae</taxon>
        <taxon>Zarea</taxon>
    </lineage>
</organism>
<dbReference type="Proteomes" id="UP001143910">
    <property type="component" value="Unassembled WGS sequence"/>
</dbReference>
<evidence type="ECO:0000313" key="2">
    <source>
        <dbReference type="Proteomes" id="UP001143910"/>
    </source>
</evidence>
<gene>
    <name evidence="1" type="ORF">NQ176_g1062</name>
</gene>
<proteinExistence type="predicted"/>
<sequence>MGTQAMEVPSQVVQRISIRWLPDVAFEDTTTVALNVGGYFVDLRVTIADQSIQWSQAGERIILKRDADSVTVRWTHIIDSLGLTEPDEAKIEKLPNGDELESGVTPAPHKDNIPTAFEEVWRDVTTKKTHTELSWILQSSDENTFIGKVGNIYVTNRKSATGFAARREDRADAEGNDTWTVTFQSENGTGLPSATQAVAAIDSPGQSWTNGQNVDIAGVNYIFRAVSAS</sequence>
<reference evidence="1" key="1">
    <citation type="submission" date="2022-08" db="EMBL/GenBank/DDBJ databases">
        <title>Genome Sequence of Lecanicillium fungicola.</title>
        <authorList>
            <person name="Buettner E."/>
        </authorList>
    </citation>
    <scope>NUCLEOTIDE SEQUENCE</scope>
    <source>
        <strain evidence="1">Babe33</strain>
    </source>
</reference>
<name>A0ACC1NWW9_9HYPO</name>
<comment type="caution">
    <text evidence="1">The sequence shown here is derived from an EMBL/GenBank/DDBJ whole genome shotgun (WGS) entry which is preliminary data.</text>
</comment>
<protein>
    <submittedName>
        <fullName evidence="1">Uncharacterized protein</fullName>
    </submittedName>
</protein>
<evidence type="ECO:0000313" key="1">
    <source>
        <dbReference type="EMBL" id="KAJ2982929.1"/>
    </source>
</evidence>
<keyword evidence="2" id="KW-1185">Reference proteome</keyword>
<accession>A0ACC1NWW9</accession>
<dbReference type="EMBL" id="JANJQO010000051">
    <property type="protein sequence ID" value="KAJ2982929.1"/>
    <property type="molecule type" value="Genomic_DNA"/>
</dbReference>